<reference evidence="1 2" key="1">
    <citation type="submission" date="2018-01" db="EMBL/GenBank/DDBJ databases">
        <title>Bacillus asahii Genome sequencing and assembly.</title>
        <authorList>
            <person name="Jiang H."/>
            <person name="Feng Y."/>
            <person name="Zhao F."/>
            <person name="Lin X."/>
        </authorList>
    </citation>
    <scope>NUCLEOTIDE SEQUENCE [LARGE SCALE GENOMIC DNA]</scope>
    <source>
        <strain evidence="1 2">OM18</strain>
    </source>
</reference>
<proteinExistence type="predicted"/>
<sequence>MQTKLQFQAILDQVFPEYRGVFCDLYSMVSLHMLREYPSSVSYGR</sequence>
<dbReference type="KEGG" id="pasa:BAOM_2445"/>
<evidence type="ECO:0000313" key="2">
    <source>
        <dbReference type="Proteomes" id="UP000283095"/>
    </source>
</evidence>
<name>A0A3Q9RN64_9BACI</name>
<evidence type="ECO:0000313" key="1">
    <source>
        <dbReference type="EMBL" id="AZV43054.1"/>
    </source>
</evidence>
<accession>A0A3Q9RN64</accession>
<gene>
    <name evidence="1" type="ORF">BAOM_2445</name>
</gene>
<organism evidence="1 2">
    <name type="scientific">Peribacillus asahii</name>
    <dbReference type="NCBI Taxonomy" id="228899"/>
    <lineage>
        <taxon>Bacteria</taxon>
        <taxon>Bacillati</taxon>
        <taxon>Bacillota</taxon>
        <taxon>Bacilli</taxon>
        <taxon>Bacillales</taxon>
        <taxon>Bacillaceae</taxon>
        <taxon>Peribacillus</taxon>
    </lineage>
</organism>
<dbReference type="EMBL" id="CP026095">
    <property type="protein sequence ID" value="AZV43054.1"/>
    <property type="molecule type" value="Genomic_DNA"/>
</dbReference>
<dbReference type="AlphaFoldDB" id="A0A3Q9RN64"/>
<dbReference type="Proteomes" id="UP000283095">
    <property type="component" value="Chromosome"/>
</dbReference>
<protein>
    <submittedName>
        <fullName evidence="1">Uncharacterized protein</fullName>
    </submittedName>
</protein>